<dbReference type="Gene3D" id="3.90.470.20">
    <property type="entry name" value="4'-phosphopantetheinyl transferase domain"/>
    <property type="match status" value="1"/>
</dbReference>
<dbReference type="Pfam" id="PF01648">
    <property type="entry name" value="ACPS"/>
    <property type="match status" value="1"/>
</dbReference>
<sequence>MVGIDIVDISRIGDVVKKYGDKFLSRVFTQQELEYAGKKRRMYESLAGRFAAKEAFIKAYGKRVGWREIEIIQRGGKPSIQCRGRLYEDVSISHERAYAVAVVMIGKGE</sequence>
<dbReference type="GO" id="GO:0008897">
    <property type="term" value="F:holo-[acyl-carrier-protein] synthase activity"/>
    <property type="evidence" value="ECO:0007669"/>
    <property type="project" value="UniProtKB-UniRule"/>
</dbReference>
<feature type="domain" description="4'-phosphopantetheinyl transferase" evidence="9">
    <location>
        <begin position="2"/>
        <end position="102"/>
    </location>
</feature>
<dbReference type="InterPro" id="IPR037143">
    <property type="entry name" value="4-PPantetheinyl_Trfase_dom_sf"/>
</dbReference>
<reference evidence="10" key="2">
    <citation type="submission" date="2020-01" db="EMBL/GenBank/DDBJ databases">
        <authorList>
            <person name="Campanaro S."/>
        </authorList>
    </citation>
    <scope>NUCLEOTIDE SEQUENCE</scope>
    <source>
        <strain evidence="10">AS06rmzACSIP_7</strain>
    </source>
</reference>
<dbReference type="NCBIfam" id="TIGR00516">
    <property type="entry name" value="acpS"/>
    <property type="match status" value="1"/>
</dbReference>
<evidence type="ECO:0000256" key="6">
    <source>
        <dbReference type="ARBA" id="ARBA00023098"/>
    </source>
</evidence>
<comment type="function">
    <text evidence="8">Transfers the 4'-phosphopantetheine moiety from coenzyme A to a Ser of acyl-carrier-protein.</text>
</comment>
<dbReference type="GO" id="GO:0005737">
    <property type="term" value="C:cytoplasm"/>
    <property type="evidence" value="ECO:0007669"/>
    <property type="project" value="UniProtKB-SubCell"/>
</dbReference>
<dbReference type="AlphaFoldDB" id="A0A351U741"/>
<feature type="binding site" evidence="8">
    <location>
        <position position="54"/>
    </location>
    <ligand>
        <name>Mg(2+)</name>
        <dbReference type="ChEBI" id="CHEBI:18420"/>
    </ligand>
</feature>
<evidence type="ECO:0000256" key="3">
    <source>
        <dbReference type="ARBA" id="ARBA00022723"/>
    </source>
</evidence>
<keyword evidence="6 8" id="KW-0443">Lipid metabolism</keyword>
<dbReference type="InterPro" id="IPR008278">
    <property type="entry name" value="4-PPantetheinyl_Trfase_dom"/>
</dbReference>
<gene>
    <name evidence="8 10" type="primary">acpS</name>
    <name evidence="10" type="ORF">GXY80_07175</name>
</gene>
<dbReference type="InterPro" id="IPR004568">
    <property type="entry name" value="Ppantetheine-prot_Trfase_dom"/>
</dbReference>
<keyword evidence="3 8" id="KW-0479">Metal-binding</keyword>
<dbReference type="STRING" id="909663.GCA_000512235_01222"/>
<keyword evidence="1 8" id="KW-0444">Lipid biosynthesis</keyword>
<organism evidence="10 11">
    <name type="scientific">Syntrophorhabdus aromaticivorans</name>
    <dbReference type="NCBI Taxonomy" id="328301"/>
    <lineage>
        <taxon>Bacteria</taxon>
        <taxon>Pseudomonadati</taxon>
        <taxon>Thermodesulfobacteriota</taxon>
        <taxon>Syntrophorhabdia</taxon>
        <taxon>Syntrophorhabdales</taxon>
        <taxon>Syntrophorhabdaceae</taxon>
        <taxon>Syntrophorhabdus</taxon>
    </lineage>
</organism>
<dbReference type="SUPFAM" id="SSF56214">
    <property type="entry name" value="4'-phosphopantetheinyl transferase"/>
    <property type="match status" value="1"/>
</dbReference>
<evidence type="ECO:0000256" key="1">
    <source>
        <dbReference type="ARBA" id="ARBA00022516"/>
    </source>
</evidence>
<keyword evidence="4 8" id="KW-0276">Fatty acid metabolism</keyword>
<feature type="binding site" evidence="8">
    <location>
        <position position="5"/>
    </location>
    <ligand>
        <name>Mg(2+)</name>
        <dbReference type="ChEBI" id="CHEBI:18420"/>
    </ligand>
</feature>
<evidence type="ECO:0000256" key="7">
    <source>
        <dbReference type="ARBA" id="ARBA00023160"/>
    </source>
</evidence>
<dbReference type="InterPro" id="IPR002582">
    <property type="entry name" value="ACPS"/>
</dbReference>
<dbReference type="GO" id="GO:0000287">
    <property type="term" value="F:magnesium ion binding"/>
    <property type="evidence" value="ECO:0007669"/>
    <property type="project" value="UniProtKB-UniRule"/>
</dbReference>
<keyword evidence="5 8" id="KW-0460">Magnesium</keyword>
<evidence type="ECO:0000313" key="11">
    <source>
        <dbReference type="Proteomes" id="UP000777265"/>
    </source>
</evidence>
<proteinExistence type="inferred from homology"/>
<keyword evidence="7 8" id="KW-0275">Fatty acid biosynthesis</keyword>
<keyword evidence="2 8" id="KW-0808">Transferase</keyword>
<comment type="caution">
    <text evidence="10">The sequence shown here is derived from an EMBL/GenBank/DDBJ whole genome shotgun (WGS) entry which is preliminary data.</text>
</comment>
<accession>A0A351U741</accession>
<reference evidence="10" key="1">
    <citation type="journal article" date="2020" name="Biotechnol. Biofuels">
        <title>New insights from the biogas microbiome by comprehensive genome-resolved metagenomics of nearly 1600 species originating from multiple anaerobic digesters.</title>
        <authorList>
            <person name="Campanaro S."/>
            <person name="Treu L."/>
            <person name="Rodriguez-R L.M."/>
            <person name="Kovalovszki A."/>
            <person name="Ziels R.M."/>
            <person name="Maus I."/>
            <person name="Zhu X."/>
            <person name="Kougias P.G."/>
            <person name="Basile A."/>
            <person name="Luo G."/>
            <person name="Schluter A."/>
            <person name="Konstantinidis K.T."/>
            <person name="Angelidaki I."/>
        </authorList>
    </citation>
    <scope>NUCLEOTIDE SEQUENCE</scope>
    <source>
        <strain evidence="10">AS06rmzACSIP_7</strain>
    </source>
</reference>
<name>A0A351U741_9BACT</name>
<comment type="similarity">
    <text evidence="8">Belongs to the P-Pant transferase superfamily. AcpS family.</text>
</comment>
<evidence type="ECO:0000256" key="4">
    <source>
        <dbReference type="ARBA" id="ARBA00022832"/>
    </source>
</evidence>
<dbReference type="HAMAP" id="MF_00101">
    <property type="entry name" value="AcpS"/>
    <property type="match status" value="1"/>
</dbReference>
<comment type="cofactor">
    <cofactor evidence="8">
        <name>Mg(2+)</name>
        <dbReference type="ChEBI" id="CHEBI:18420"/>
    </cofactor>
</comment>
<dbReference type="NCBIfam" id="TIGR00556">
    <property type="entry name" value="pantethn_trn"/>
    <property type="match status" value="1"/>
</dbReference>
<dbReference type="Proteomes" id="UP000777265">
    <property type="component" value="Unassembled WGS sequence"/>
</dbReference>
<keyword evidence="8" id="KW-0963">Cytoplasm</keyword>
<comment type="catalytic activity">
    <reaction evidence="8">
        <text>apo-[ACP] + CoA = holo-[ACP] + adenosine 3',5'-bisphosphate + H(+)</text>
        <dbReference type="Rhea" id="RHEA:12068"/>
        <dbReference type="Rhea" id="RHEA-COMP:9685"/>
        <dbReference type="Rhea" id="RHEA-COMP:9690"/>
        <dbReference type="ChEBI" id="CHEBI:15378"/>
        <dbReference type="ChEBI" id="CHEBI:29999"/>
        <dbReference type="ChEBI" id="CHEBI:57287"/>
        <dbReference type="ChEBI" id="CHEBI:58343"/>
        <dbReference type="ChEBI" id="CHEBI:64479"/>
        <dbReference type="EC" id="2.7.8.7"/>
    </reaction>
</comment>
<dbReference type="GO" id="GO:0006633">
    <property type="term" value="P:fatty acid biosynthetic process"/>
    <property type="evidence" value="ECO:0007669"/>
    <property type="project" value="UniProtKB-UniRule"/>
</dbReference>
<evidence type="ECO:0000313" key="10">
    <source>
        <dbReference type="EMBL" id="NLW35247.1"/>
    </source>
</evidence>
<dbReference type="EC" id="2.7.8.7" evidence="8"/>
<evidence type="ECO:0000259" key="9">
    <source>
        <dbReference type="Pfam" id="PF01648"/>
    </source>
</evidence>
<protein>
    <recommendedName>
        <fullName evidence="8">Holo-[acyl-carrier-protein] synthase</fullName>
        <shortName evidence="8">Holo-ACP synthase</shortName>
        <ecNumber evidence="8">2.7.8.7</ecNumber>
    </recommendedName>
    <alternativeName>
        <fullName evidence="8">4'-phosphopantetheinyl transferase AcpS</fullName>
    </alternativeName>
</protein>
<evidence type="ECO:0000256" key="5">
    <source>
        <dbReference type="ARBA" id="ARBA00022842"/>
    </source>
</evidence>
<evidence type="ECO:0000256" key="2">
    <source>
        <dbReference type="ARBA" id="ARBA00022679"/>
    </source>
</evidence>
<comment type="subcellular location">
    <subcellularLocation>
        <location evidence="8">Cytoplasm</location>
    </subcellularLocation>
</comment>
<dbReference type="EMBL" id="JAAYEE010000116">
    <property type="protein sequence ID" value="NLW35247.1"/>
    <property type="molecule type" value="Genomic_DNA"/>
</dbReference>
<evidence type="ECO:0000256" key="8">
    <source>
        <dbReference type="HAMAP-Rule" id="MF_00101"/>
    </source>
</evidence>